<accession>A0A401ZUM0</accession>
<keyword evidence="3" id="KW-1185">Reference proteome</keyword>
<dbReference type="Proteomes" id="UP000287352">
    <property type="component" value="Unassembled WGS sequence"/>
</dbReference>
<keyword evidence="1" id="KW-0812">Transmembrane</keyword>
<evidence type="ECO:0000256" key="1">
    <source>
        <dbReference type="SAM" id="Phobius"/>
    </source>
</evidence>
<keyword evidence="1" id="KW-0472">Membrane</keyword>
<sequence>MRVTSERQLPQRVRRYAQTYRLGTPRIVYEPSHTGQVHLLFGPLALLIGGFIIGAYYFFYDAIFSWWPDDQTFLVLFIGGAWLVIGLWILLPPLVAPHLKVFLCPKGLIYLQRRLEVIRWDQIKELSKELIIDKKARSSLIYQIVRQDGKVFVLTSELPYLDRLGGFLEREVTRQLLPGMLARYTQMDKLTFGEIVLSPAGIAIEHEKQLLPWSELESLEVSDTTLSLRRRGDEWEWATLSVSKLPNLGVLQGVVEQIQHTTALSPNLLAYNAGFSFHFGAFTLDKTGVYMKGLDEVIPWSEIAALGVGENEVFLRRKDQPHQWQTIPLARISDVHTLQELLDYLWSIF</sequence>
<dbReference type="OrthoDB" id="148605at2"/>
<feature type="transmembrane region" description="Helical" evidence="1">
    <location>
        <begin position="39"/>
        <end position="60"/>
    </location>
</feature>
<dbReference type="AlphaFoldDB" id="A0A401ZUM0"/>
<protein>
    <submittedName>
        <fullName evidence="2">Uncharacterized protein</fullName>
    </submittedName>
</protein>
<evidence type="ECO:0000313" key="3">
    <source>
        <dbReference type="Proteomes" id="UP000287352"/>
    </source>
</evidence>
<feature type="transmembrane region" description="Helical" evidence="1">
    <location>
        <begin position="72"/>
        <end position="91"/>
    </location>
</feature>
<reference evidence="3" key="1">
    <citation type="submission" date="2018-12" db="EMBL/GenBank/DDBJ databases">
        <title>Tengunoibacter tsumagoiensis gen. nov., sp. nov., Dictyobacter kobayashii sp. nov., D. alpinus sp. nov., and D. joshuensis sp. nov. and description of Dictyobacteraceae fam. nov. within the order Ktedonobacterales isolated from Tengu-no-mugimeshi.</title>
        <authorList>
            <person name="Wang C.M."/>
            <person name="Zheng Y."/>
            <person name="Sakai Y."/>
            <person name="Toyoda A."/>
            <person name="Minakuchi Y."/>
            <person name="Abe K."/>
            <person name="Yokota A."/>
            <person name="Yabe S."/>
        </authorList>
    </citation>
    <scope>NUCLEOTIDE SEQUENCE [LARGE SCALE GENOMIC DNA]</scope>
    <source>
        <strain evidence="3">Uno3</strain>
    </source>
</reference>
<keyword evidence="1" id="KW-1133">Transmembrane helix</keyword>
<comment type="caution">
    <text evidence="2">The sequence shown here is derived from an EMBL/GenBank/DDBJ whole genome shotgun (WGS) entry which is preliminary data.</text>
</comment>
<evidence type="ECO:0000313" key="2">
    <source>
        <dbReference type="EMBL" id="GCE10648.1"/>
    </source>
</evidence>
<gene>
    <name evidence="2" type="ORF">KTT_05070</name>
</gene>
<dbReference type="EMBL" id="BIFR01000001">
    <property type="protein sequence ID" value="GCE10648.1"/>
    <property type="molecule type" value="Genomic_DNA"/>
</dbReference>
<proteinExistence type="predicted"/>
<organism evidence="2 3">
    <name type="scientific">Tengunoibacter tsumagoiensis</name>
    <dbReference type="NCBI Taxonomy" id="2014871"/>
    <lineage>
        <taxon>Bacteria</taxon>
        <taxon>Bacillati</taxon>
        <taxon>Chloroflexota</taxon>
        <taxon>Ktedonobacteria</taxon>
        <taxon>Ktedonobacterales</taxon>
        <taxon>Dictyobacteraceae</taxon>
        <taxon>Tengunoibacter</taxon>
    </lineage>
</organism>
<dbReference type="InterPro" id="IPR046492">
    <property type="entry name" value="DUF6585"/>
</dbReference>
<name>A0A401ZUM0_9CHLR</name>
<dbReference type="Pfam" id="PF20226">
    <property type="entry name" value="DUF6585"/>
    <property type="match status" value="2"/>
</dbReference>
<dbReference type="RefSeq" id="WP_126578237.1">
    <property type="nucleotide sequence ID" value="NZ_BIFR01000001.1"/>
</dbReference>